<dbReference type="InterPro" id="IPR029063">
    <property type="entry name" value="SAM-dependent_MTases_sf"/>
</dbReference>
<sequence>MEKVKCKYSKKCGGCSHIGEIYVDYLEDKEKKINGFLGQYLGERFVNTVRSEKDKERTGKWISVIGMKNPYHYRHKVNAAFGRTAKGEIISGVYEEGSHKIVDIDSCLIENEKADSIIRDIKGMLKSFKIKIYDEDIGSGLLRHVMVRISRSTGEAMVILVVADPVFPSKNNFVKALVKKHPEISTVVLNINKKHTSMVLGDRDIVIYGKGKIKDTLCDTTFLLSPQSFFQINPEMTEKIYRTAIDFAKLKKDTLVIDAYSGIGTISLIAAKKSSNVIGVELNNEAVKDARENAIINKIRNVRFTQGDAGRFMVNSSEDIKKEEFKGEKVVFMDPPRSGSSEEFLNALVQFNPNRIVYISCNPETQARDFDFLTKKGYSVRRGIAFDQFPWTDNSECVCLLEKNGD</sequence>
<dbReference type="CDD" id="cd02440">
    <property type="entry name" value="AdoMet_MTases"/>
    <property type="match status" value="1"/>
</dbReference>
<accession>A0A1T4K9G2</accession>
<dbReference type="GO" id="GO:0070041">
    <property type="term" value="F:rRNA (uridine-C5-)-methyltransferase activity"/>
    <property type="evidence" value="ECO:0007669"/>
    <property type="project" value="TreeGrafter"/>
</dbReference>
<feature type="active site" evidence="5">
    <location>
        <position position="361"/>
    </location>
</feature>
<protein>
    <submittedName>
        <fullName evidence="6">23S rRNA (Uracil1939-C5)-methyltransferase</fullName>
    </submittedName>
</protein>
<keyword evidence="1 4" id="KW-0489">Methyltransferase</keyword>
<comment type="similarity">
    <text evidence="4">Belongs to the class I-like SAM-binding methyltransferase superfamily. RNA M5U methyltransferase family.</text>
</comment>
<dbReference type="PANTHER" id="PTHR11061:SF30">
    <property type="entry name" value="TRNA (URACIL(54)-C(5))-METHYLTRANSFERASE"/>
    <property type="match status" value="1"/>
</dbReference>
<keyword evidence="3 4" id="KW-0949">S-adenosyl-L-methionine</keyword>
<evidence type="ECO:0000313" key="6">
    <source>
        <dbReference type="EMBL" id="SJZ38977.1"/>
    </source>
</evidence>
<evidence type="ECO:0000256" key="3">
    <source>
        <dbReference type="ARBA" id="ARBA00022691"/>
    </source>
</evidence>
<keyword evidence="2 4" id="KW-0808">Transferase</keyword>
<evidence type="ECO:0000313" key="7">
    <source>
        <dbReference type="Proteomes" id="UP000189857"/>
    </source>
</evidence>
<feature type="binding site" evidence="4">
    <location>
        <position position="334"/>
    </location>
    <ligand>
        <name>S-adenosyl-L-methionine</name>
        <dbReference type="ChEBI" id="CHEBI:59789"/>
    </ligand>
</feature>
<dbReference type="Pfam" id="PF05958">
    <property type="entry name" value="tRNA_U5-meth_tr"/>
    <property type="match status" value="1"/>
</dbReference>
<proteinExistence type="inferred from homology"/>
<dbReference type="SUPFAM" id="SSF53335">
    <property type="entry name" value="S-adenosyl-L-methionine-dependent methyltransferases"/>
    <property type="match status" value="1"/>
</dbReference>
<organism evidence="6 7">
    <name type="scientific">Eubacterium ruminantium</name>
    <dbReference type="NCBI Taxonomy" id="42322"/>
    <lineage>
        <taxon>Bacteria</taxon>
        <taxon>Bacillati</taxon>
        <taxon>Bacillota</taxon>
        <taxon>Clostridia</taxon>
        <taxon>Eubacteriales</taxon>
        <taxon>Eubacteriaceae</taxon>
        <taxon>Eubacterium</taxon>
    </lineage>
</organism>
<feature type="binding site" evidence="4">
    <location>
        <position position="260"/>
    </location>
    <ligand>
        <name>S-adenosyl-L-methionine</name>
        <dbReference type="ChEBI" id="CHEBI:59789"/>
    </ligand>
</feature>
<keyword evidence="7" id="KW-1185">Reference proteome</keyword>
<dbReference type="FunFam" id="2.40.50.1070:FF:000003">
    <property type="entry name" value="23S rRNA (Uracil-5-)-methyltransferase RumA"/>
    <property type="match status" value="1"/>
</dbReference>
<evidence type="ECO:0000256" key="4">
    <source>
        <dbReference type="PROSITE-ProRule" id="PRU01024"/>
    </source>
</evidence>
<dbReference type="AlphaFoldDB" id="A0A1T4K9G2"/>
<dbReference type="InterPro" id="IPR010280">
    <property type="entry name" value="U5_MeTrfase_fam"/>
</dbReference>
<dbReference type="RefSeq" id="WP_078785944.1">
    <property type="nucleotide sequence ID" value="NZ_FMTO01000002.1"/>
</dbReference>
<dbReference type="NCBIfam" id="TIGR00479">
    <property type="entry name" value="rumA"/>
    <property type="match status" value="1"/>
</dbReference>
<dbReference type="OrthoDB" id="9804590at2"/>
<evidence type="ECO:0000256" key="5">
    <source>
        <dbReference type="PROSITE-ProRule" id="PRU10015"/>
    </source>
</evidence>
<dbReference type="EMBL" id="FUXA01000003">
    <property type="protein sequence ID" value="SJZ38977.1"/>
    <property type="molecule type" value="Genomic_DNA"/>
</dbReference>
<dbReference type="PANTHER" id="PTHR11061">
    <property type="entry name" value="RNA M5U METHYLTRANSFERASE"/>
    <property type="match status" value="1"/>
</dbReference>
<name>A0A1T4K9G2_9FIRM</name>
<dbReference type="InterPro" id="IPR030390">
    <property type="entry name" value="MeTrfase_TrmA_AS"/>
</dbReference>
<dbReference type="PROSITE" id="PS51687">
    <property type="entry name" value="SAM_MT_RNA_M5U"/>
    <property type="match status" value="1"/>
</dbReference>
<feature type="binding site" evidence="4">
    <location>
        <position position="281"/>
    </location>
    <ligand>
        <name>S-adenosyl-L-methionine</name>
        <dbReference type="ChEBI" id="CHEBI:59789"/>
    </ligand>
</feature>
<dbReference type="PROSITE" id="PS01230">
    <property type="entry name" value="TRMA_1"/>
    <property type="match status" value="1"/>
</dbReference>
<feature type="active site" description="Nucleophile" evidence="4">
    <location>
        <position position="361"/>
    </location>
</feature>
<dbReference type="GO" id="GO:0070475">
    <property type="term" value="P:rRNA base methylation"/>
    <property type="evidence" value="ECO:0007669"/>
    <property type="project" value="TreeGrafter"/>
</dbReference>
<dbReference type="Proteomes" id="UP000189857">
    <property type="component" value="Unassembled WGS sequence"/>
</dbReference>
<dbReference type="Gene3D" id="2.40.50.1070">
    <property type="match status" value="1"/>
</dbReference>
<evidence type="ECO:0000256" key="1">
    <source>
        <dbReference type="ARBA" id="ARBA00022603"/>
    </source>
</evidence>
<evidence type="ECO:0000256" key="2">
    <source>
        <dbReference type="ARBA" id="ARBA00022679"/>
    </source>
</evidence>
<reference evidence="6 7" key="1">
    <citation type="submission" date="2017-02" db="EMBL/GenBank/DDBJ databases">
        <authorList>
            <person name="Peterson S.W."/>
        </authorList>
    </citation>
    <scope>NUCLEOTIDE SEQUENCE [LARGE SCALE GENOMIC DNA]</scope>
    <source>
        <strain evidence="6 7">ATCC 17233</strain>
    </source>
</reference>
<dbReference type="Gene3D" id="3.40.50.150">
    <property type="entry name" value="Vaccinia Virus protein VP39"/>
    <property type="match status" value="1"/>
</dbReference>
<gene>
    <name evidence="6" type="ORF">SAMN02745110_00270</name>
</gene>
<feature type="binding site" evidence="4">
    <location>
        <position position="231"/>
    </location>
    <ligand>
        <name>S-adenosyl-L-methionine</name>
        <dbReference type="ChEBI" id="CHEBI:59789"/>
    </ligand>
</feature>